<evidence type="ECO:0000313" key="3">
    <source>
        <dbReference type="EMBL" id="QFQ31398.2"/>
    </source>
</evidence>
<dbReference type="Pfam" id="PF01809">
    <property type="entry name" value="YidD"/>
    <property type="match status" value="1"/>
</dbReference>
<name>A0A5P8FPW3_9MICO</name>
<sequence length="120" mass="13392">MSGSRAAAPFVLLVRGYQRYLSPLLPARCRYYPTCSAYAVTALRRFGPVRGGYLAVHRIGRCHPWSHGGVDFVPDTWAQRGSPELTRPRLGDDTPALSEADLQTSRRRLGAPRQRRITSP</sequence>
<reference evidence="3 4" key="1">
    <citation type="submission" date="2019-09" db="EMBL/GenBank/DDBJ databases">
        <title>Complete Genome Sequence of Janibacter melonis M714 with both human health impact and industrial applications.</title>
        <authorList>
            <person name="Jin M."/>
            <person name="Zhao Q.R."/>
        </authorList>
    </citation>
    <scope>NUCLEOTIDE SEQUENCE [LARGE SCALE GENOMIC DNA]</scope>
    <source>
        <strain evidence="3 4">M714</strain>
    </source>
</reference>
<dbReference type="PANTHER" id="PTHR33383">
    <property type="entry name" value="MEMBRANE PROTEIN INSERTION EFFICIENCY FACTOR-RELATED"/>
    <property type="match status" value="1"/>
</dbReference>
<evidence type="ECO:0000313" key="4">
    <source>
        <dbReference type="Proteomes" id="UP000271708"/>
    </source>
</evidence>
<dbReference type="GeneID" id="59162554"/>
<dbReference type="InterPro" id="IPR002696">
    <property type="entry name" value="Membr_insert_effic_factor_YidD"/>
</dbReference>
<feature type="region of interest" description="Disordered" evidence="2">
    <location>
        <begin position="83"/>
        <end position="120"/>
    </location>
</feature>
<proteinExistence type="inferred from homology"/>
<dbReference type="EMBL" id="CP044548">
    <property type="protein sequence ID" value="QFQ31398.2"/>
    <property type="molecule type" value="Genomic_DNA"/>
</dbReference>
<accession>A0A5P8FPW3</accession>
<dbReference type="RefSeq" id="WP_123093620.1">
    <property type="nucleotide sequence ID" value="NZ_CP044548.2"/>
</dbReference>
<dbReference type="AlphaFoldDB" id="A0A5P8FPW3"/>
<comment type="similarity">
    <text evidence="1">Belongs to the UPF0161 family.</text>
</comment>
<evidence type="ECO:0000256" key="1">
    <source>
        <dbReference type="HAMAP-Rule" id="MF_00386"/>
    </source>
</evidence>
<keyword evidence="1" id="KW-1003">Cell membrane</keyword>
<comment type="subcellular location">
    <subcellularLocation>
        <location evidence="1">Cell membrane</location>
        <topology evidence="1">Peripheral membrane protein</topology>
        <orientation evidence="1">Cytoplasmic side</orientation>
    </subcellularLocation>
</comment>
<dbReference type="NCBIfam" id="TIGR00278">
    <property type="entry name" value="membrane protein insertion efficiency factor YidD"/>
    <property type="match status" value="1"/>
</dbReference>
<dbReference type="GO" id="GO:0005886">
    <property type="term" value="C:plasma membrane"/>
    <property type="evidence" value="ECO:0007669"/>
    <property type="project" value="UniProtKB-SubCell"/>
</dbReference>
<gene>
    <name evidence="3" type="primary">yidD</name>
    <name evidence="3" type="ORF">EEW87_015300</name>
</gene>
<comment type="function">
    <text evidence="1">Could be involved in insertion of integral membrane proteins into the membrane.</text>
</comment>
<protein>
    <recommendedName>
        <fullName evidence="1">Putative membrane protein insertion efficiency factor</fullName>
    </recommendedName>
</protein>
<dbReference type="KEGG" id="jme:EEW87_015300"/>
<feature type="compositionally biased region" description="Basic residues" evidence="2">
    <location>
        <begin position="105"/>
        <end position="120"/>
    </location>
</feature>
<keyword evidence="1" id="KW-0472">Membrane</keyword>
<evidence type="ECO:0000256" key="2">
    <source>
        <dbReference type="SAM" id="MobiDB-lite"/>
    </source>
</evidence>
<organism evidence="3 4">
    <name type="scientific">Janibacter melonis</name>
    <dbReference type="NCBI Taxonomy" id="262209"/>
    <lineage>
        <taxon>Bacteria</taxon>
        <taxon>Bacillati</taxon>
        <taxon>Actinomycetota</taxon>
        <taxon>Actinomycetes</taxon>
        <taxon>Micrococcales</taxon>
        <taxon>Intrasporangiaceae</taxon>
        <taxon>Janibacter</taxon>
    </lineage>
</organism>
<dbReference type="HAMAP" id="MF_00386">
    <property type="entry name" value="UPF0161_YidD"/>
    <property type="match status" value="1"/>
</dbReference>
<dbReference type="SMART" id="SM01234">
    <property type="entry name" value="Haemolytic"/>
    <property type="match status" value="1"/>
</dbReference>
<dbReference type="Proteomes" id="UP000271708">
    <property type="component" value="Chromosome"/>
</dbReference>
<dbReference type="PANTHER" id="PTHR33383:SF1">
    <property type="entry name" value="MEMBRANE PROTEIN INSERTION EFFICIENCY FACTOR-RELATED"/>
    <property type="match status" value="1"/>
</dbReference>